<dbReference type="OrthoDB" id="4436466at2759"/>
<dbReference type="OMA" id="QWYARIW"/>
<accession>A0A1L9WKE6</accession>
<dbReference type="EMBL" id="KV878985">
    <property type="protein sequence ID" value="OJJ96622.1"/>
    <property type="molecule type" value="Genomic_DNA"/>
</dbReference>
<keyword evidence="2" id="KW-1185">Reference proteome</keyword>
<evidence type="ECO:0000313" key="2">
    <source>
        <dbReference type="Proteomes" id="UP000184546"/>
    </source>
</evidence>
<evidence type="ECO:0000313" key="1">
    <source>
        <dbReference type="EMBL" id="OJJ96622.1"/>
    </source>
</evidence>
<dbReference type="STRING" id="690307.A0A1L9WKE6"/>
<dbReference type="AlphaFoldDB" id="A0A1L9WKE6"/>
<dbReference type="VEuPathDB" id="FungiDB:ASPACDRAFT_125367"/>
<protein>
    <submittedName>
        <fullName evidence="1">Uncharacterized protein</fullName>
    </submittedName>
</protein>
<dbReference type="RefSeq" id="XP_020052962.1">
    <property type="nucleotide sequence ID" value="XM_020196811.1"/>
</dbReference>
<name>A0A1L9WKE6_ASPA1</name>
<gene>
    <name evidence="1" type="ORF">ASPACDRAFT_125367</name>
</gene>
<reference evidence="2" key="1">
    <citation type="journal article" date="2017" name="Genome Biol.">
        <title>Comparative genomics reveals high biological diversity and specific adaptations in the industrially and medically important fungal genus Aspergillus.</title>
        <authorList>
            <person name="de Vries R.P."/>
            <person name="Riley R."/>
            <person name="Wiebenga A."/>
            <person name="Aguilar-Osorio G."/>
            <person name="Amillis S."/>
            <person name="Uchima C.A."/>
            <person name="Anderluh G."/>
            <person name="Asadollahi M."/>
            <person name="Askin M."/>
            <person name="Barry K."/>
            <person name="Battaglia E."/>
            <person name="Bayram O."/>
            <person name="Benocci T."/>
            <person name="Braus-Stromeyer S.A."/>
            <person name="Caldana C."/>
            <person name="Canovas D."/>
            <person name="Cerqueira G.C."/>
            <person name="Chen F."/>
            <person name="Chen W."/>
            <person name="Choi C."/>
            <person name="Clum A."/>
            <person name="Dos Santos R.A."/>
            <person name="Damasio A.R."/>
            <person name="Diallinas G."/>
            <person name="Emri T."/>
            <person name="Fekete E."/>
            <person name="Flipphi M."/>
            <person name="Freyberg S."/>
            <person name="Gallo A."/>
            <person name="Gournas C."/>
            <person name="Habgood R."/>
            <person name="Hainaut M."/>
            <person name="Harispe M.L."/>
            <person name="Henrissat B."/>
            <person name="Hilden K.S."/>
            <person name="Hope R."/>
            <person name="Hossain A."/>
            <person name="Karabika E."/>
            <person name="Karaffa L."/>
            <person name="Karanyi Z."/>
            <person name="Krasevec N."/>
            <person name="Kuo A."/>
            <person name="Kusch H."/>
            <person name="LaButti K."/>
            <person name="Lagendijk E.L."/>
            <person name="Lapidus A."/>
            <person name="Levasseur A."/>
            <person name="Lindquist E."/>
            <person name="Lipzen A."/>
            <person name="Logrieco A.F."/>
            <person name="MacCabe A."/>
            <person name="Maekelae M.R."/>
            <person name="Malavazi I."/>
            <person name="Melin P."/>
            <person name="Meyer V."/>
            <person name="Mielnichuk N."/>
            <person name="Miskei M."/>
            <person name="Molnar A.P."/>
            <person name="Mule G."/>
            <person name="Ngan C.Y."/>
            <person name="Orejas M."/>
            <person name="Orosz E."/>
            <person name="Ouedraogo J.P."/>
            <person name="Overkamp K.M."/>
            <person name="Park H.-S."/>
            <person name="Perrone G."/>
            <person name="Piumi F."/>
            <person name="Punt P.J."/>
            <person name="Ram A.F."/>
            <person name="Ramon A."/>
            <person name="Rauscher S."/>
            <person name="Record E."/>
            <person name="Riano-Pachon D.M."/>
            <person name="Robert V."/>
            <person name="Roehrig J."/>
            <person name="Ruller R."/>
            <person name="Salamov A."/>
            <person name="Salih N.S."/>
            <person name="Samson R.A."/>
            <person name="Sandor E."/>
            <person name="Sanguinetti M."/>
            <person name="Schuetze T."/>
            <person name="Sepcic K."/>
            <person name="Shelest E."/>
            <person name="Sherlock G."/>
            <person name="Sophianopoulou V."/>
            <person name="Squina F.M."/>
            <person name="Sun H."/>
            <person name="Susca A."/>
            <person name="Todd R.B."/>
            <person name="Tsang A."/>
            <person name="Unkles S.E."/>
            <person name="van de Wiele N."/>
            <person name="van Rossen-Uffink D."/>
            <person name="Oliveira J.V."/>
            <person name="Vesth T.C."/>
            <person name="Visser J."/>
            <person name="Yu J.-H."/>
            <person name="Zhou M."/>
            <person name="Andersen M.R."/>
            <person name="Archer D.B."/>
            <person name="Baker S.E."/>
            <person name="Benoit I."/>
            <person name="Brakhage A.A."/>
            <person name="Braus G.H."/>
            <person name="Fischer R."/>
            <person name="Frisvad J.C."/>
            <person name="Goldman G.H."/>
            <person name="Houbraken J."/>
            <person name="Oakley B."/>
            <person name="Pocsi I."/>
            <person name="Scazzocchio C."/>
            <person name="Seiboth B."/>
            <person name="vanKuyk P.A."/>
            <person name="Wortman J."/>
            <person name="Dyer P.S."/>
            <person name="Grigoriev I.V."/>
        </authorList>
    </citation>
    <scope>NUCLEOTIDE SEQUENCE [LARGE SCALE GENOMIC DNA]</scope>
    <source>
        <strain evidence="2">ATCC 16872 / CBS 172.66 / WB 5094</strain>
    </source>
</reference>
<organism evidence="1 2">
    <name type="scientific">Aspergillus aculeatus (strain ATCC 16872 / CBS 172.66 / WB 5094)</name>
    <dbReference type="NCBI Taxonomy" id="690307"/>
    <lineage>
        <taxon>Eukaryota</taxon>
        <taxon>Fungi</taxon>
        <taxon>Dikarya</taxon>
        <taxon>Ascomycota</taxon>
        <taxon>Pezizomycotina</taxon>
        <taxon>Eurotiomycetes</taxon>
        <taxon>Eurotiomycetidae</taxon>
        <taxon>Eurotiales</taxon>
        <taxon>Aspergillaceae</taxon>
        <taxon>Aspergillus</taxon>
        <taxon>Aspergillus subgen. Circumdati</taxon>
    </lineage>
</organism>
<dbReference type="Proteomes" id="UP000184546">
    <property type="component" value="Unassembled WGS sequence"/>
</dbReference>
<proteinExistence type="predicted"/>
<dbReference type="GeneID" id="30970625"/>
<sequence length="230" mass="25795">MGLIRRAFKLTTIGGTATLGAFFFATRNSTFVPLPTTDPIFHTPGYQTLNPHNNPTSHDLCIRRVRLADINPSLLEKKGKLTEAFCAGVWSGWGYAYQRRYLSKKYESPATATDLWTREQLRSANYEVGTRITDHFEVVEKTPERIVVRCGDSPRKTGVRDSDGLFEISAVVKPEEGVAEFGLKSVFFKGTKNEPGADGAGAPPMPAHVFWLHKQYTKLWMETGVWNVLR</sequence>